<dbReference type="CDD" id="cd00093">
    <property type="entry name" value="HTH_XRE"/>
    <property type="match status" value="1"/>
</dbReference>
<dbReference type="InterPro" id="IPR003115">
    <property type="entry name" value="ParB_N"/>
</dbReference>
<dbReference type="GO" id="GO:0007059">
    <property type="term" value="P:chromosome segregation"/>
    <property type="evidence" value="ECO:0007669"/>
    <property type="project" value="UniProtKB-KW"/>
</dbReference>
<dbReference type="AlphaFoldDB" id="A0A9W6FX83"/>
<dbReference type="SUPFAM" id="SSF110849">
    <property type="entry name" value="ParB/Sulfiredoxin"/>
    <property type="match status" value="1"/>
</dbReference>
<dbReference type="SMART" id="SM00470">
    <property type="entry name" value="ParB"/>
    <property type="match status" value="1"/>
</dbReference>
<dbReference type="Pfam" id="PF17762">
    <property type="entry name" value="HTH_ParB"/>
    <property type="match status" value="1"/>
</dbReference>
<feature type="domain" description="HTH cro/C1-type" evidence="3">
    <location>
        <begin position="151"/>
        <end position="179"/>
    </location>
</feature>
<evidence type="ECO:0000259" key="3">
    <source>
        <dbReference type="PROSITE" id="PS50943"/>
    </source>
</evidence>
<evidence type="ECO:0000313" key="5">
    <source>
        <dbReference type="Proteomes" id="UP001144352"/>
    </source>
</evidence>
<dbReference type="PROSITE" id="PS50943">
    <property type="entry name" value="HTH_CROC1"/>
    <property type="match status" value="1"/>
</dbReference>
<dbReference type="PANTHER" id="PTHR33375:SF1">
    <property type="entry name" value="CHROMOSOME-PARTITIONING PROTEIN PARB-RELATED"/>
    <property type="match status" value="1"/>
</dbReference>
<accession>A0A9W6FX83</accession>
<dbReference type="NCBIfam" id="TIGR00180">
    <property type="entry name" value="parB_part"/>
    <property type="match status" value="1"/>
</dbReference>
<comment type="caution">
    <text evidence="4">The sequence shown here is derived from an EMBL/GenBank/DDBJ whole genome shotgun (WGS) entry which is preliminary data.</text>
</comment>
<dbReference type="GO" id="GO:0003677">
    <property type="term" value="F:DNA binding"/>
    <property type="evidence" value="ECO:0007669"/>
    <property type="project" value="InterPro"/>
</dbReference>
<dbReference type="InterPro" id="IPR001387">
    <property type="entry name" value="Cro/C1-type_HTH"/>
</dbReference>
<dbReference type="Proteomes" id="UP001144352">
    <property type="component" value="Unassembled WGS sequence"/>
</dbReference>
<reference evidence="4" key="1">
    <citation type="submission" date="2022-12" db="EMBL/GenBank/DDBJ databases">
        <title>Reference genome sequencing for broad-spectrum identification of bacterial and archaeal isolates by mass spectrometry.</title>
        <authorList>
            <person name="Sekiguchi Y."/>
            <person name="Tourlousse D.M."/>
        </authorList>
    </citation>
    <scope>NUCLEOTIDE SEQUENCE</scope>
    <source>
        <strain evidence="4">H2</strain>
    </source>
</reference>
<dbReference type="Gene3D" id="1.10.10.2830">
    <property type="match status" value="1"/>
</dbReference>
<evidence type="ECO:0000256" key="1">
    <source>
        <dbReference type="ARBA" id="ARBA00006295"/>
    </source>
</evidence>
<name>A0A9W6FX83_9BACT</name>
<dbReference type="GO" id="GO:0005694">
    <property type="term" value="C:chromosome"/>
    <property type="evidence" value="ECO:0007669"/>
    <property type="project" value="TreeGrafter"/>
</dbReference>
<dbReference type="RefSeq" id="WP_214187557.1">
    <property type="nucleotide sequence ID" value="NZ_BSDS01000001.1"/>
</dbReference>
<dbReference type="InterPro" id="IPR041468">
    <property type="entry name" value="HTH_ParB/Spo0J"/>
</dbReference>
<proteinExistence type="inferred from homology"/>
<evidence type="ECO:0000256" key="2">
    <source>
        <dbReference type="ARBA" id="ARBA00022829"/>
    </source>
</evidence>
<dbReference type="SUPFAM" id="SSF109709">
    <property type="entry name" value="KorB DNA-binding domain-like"/>
    <property type="match status" value="1"/>
</dbReference>
<keyword evidence="5" id="KW-1185">Reference proteome</keyword>
<dbReference type="Gene3D" id="3.90.1530.30">
    <property type="match status" value="1"/>
</dbReference>
<dbReference type="EMBL" id="BSDS01000001">
    <property type="protein sequence ID" value="GLI36520.1"/>
    <property type="molecule type" value="Genomic_DNA"/>
</dbReference>
<dbReference type="InterPro" id="IPR036086">
    <property type="entry name" value="ParB/Sulfiredoxin_sf"/>
</dbReference>
<comment type="similarity">
    <text evidence="1">Belongs to the ParB family.</text>
</comment>
<sequence length="290" mass="32665">MSRQKKRNAKEQQMSLYDLPELRDWQGVETPTASPPIMETRERFETGGLYEIACELITIARDYPRKHIDQEHLESLIHSIESRGLVAPITCTVNQHGELILASGLIRLKAAERTGLPKITVLIVNGDPLELNLIENLFRKDLTAVEEAEAVKELMLQKGYSQEALAATLGKAASTISEILSVADLPAEIRDECRADPRVSREKLLKIARIKGTPETKIKAFRAIKDGKTVRTSTNRRQRMKPTAKFFRSISESVAKMSADSLKESELQPVKDEIRKTMEKLAKLYDSINK</sequence>
<dbReference type="InterPro" id="IPR050336">
    <property type="entry name" value="Chromosome_partition/occlusion"/>
</dbReference>
<evidence type="ECO:0000313" key="4">
    <source>
        <dbReference type="EMBL" id="GLI36520.1"/>
    </source>
</evidence>
<dbReference type="Pfam" id="PF02195">
    <property type="entry name" value="ParB_N"/>
    <property type="match status" value="1"/>
</dbReference>
<protein>
    <recommendedName>
        <fullName evidence="3">HTH cro/C1-type domain-containing protein</fullName>
    </recommendedName>
</protein>
<organism evidence="4 5">
    <name type="scientific">Geobacter hydrogenophilus</name>
    <dbReference type="NCBI Taxonomy" id="40983"/>
    <lineage>
        <taxon>Bacteria</taxon>
        <taxon>Pseudomonadati</taxon>
        <taxon>Thermodesulfobacteriota</taxon>
        <taxon>Desulfuromonadia</taxon>
        <taxon>Geobacterales</taxon>
        <taxon>Geobacteraceae</taxon>
        <taxon>Geobacter</taxon>
    </lineage>
</organism>
<keyword evidence="2" id="KW-0159">Chromosome partition</keyword>
<dbReference type="InterPro" id="IPR004437">
    <property type="entry name" value="ParB/RepB/Spo0J"/>
</dbReference>
<dbReference type="PANTHER" id="PTHR33375">
    <property type="entry name" value="CHROMOSOME-PARTITIONING PROTEIN PARB-RELATED"/>
    <property type="match status" value="1"/>
</dbReference>
<gene>
    <name evidence="4" type="ORF">GHYDROH2_00210</name>
</gene>